<sequence>MVSATIISISRLVFEFRGDIPSKVVEQLIESVLVCLKSKTKEVIKSALGFLKVVISVMSREDLAPYARDLASGIVTWNEDNRRRFRYNVKVLFERLIRKFGYQTALKCVPEDHKKLVHNIHKTTQRLKRQKIISRAKNMGADTDDQDTLAPHMESYEALMFGSDDEDDNEAGPKKNVK</sequence>
<proteinExistence type="predicted"/>
<evidence type="ECO:0000313" key="2">
    <source>
        <dbReference type="Proteomes" id="UP000001593"/>
    </source>
</evidence>
<dbReference type="HOGENOM" id="CLU_1514308_0_0_1"/>
<dbReference type="InterPro" id="IPR052087">
    <property type="entry name" value="RRP12"/>
</dbReference>
<keyword evidence="2" id="KW-1185">Reference proteome</keyword>
<dbReference type="AlphaFoldDB" id="A7T9K6"/>
<name>A7T9K6_NEMVE</name>
<dbReference type="eggNOG" id="KOG1248">
    <property type="taxonomic scope" value="Eukaryota"/>
</dbReference>
<reference evidence="1 2" key="1">
    <citation type="journal article" date="2007" name="Science">
        <title>Sea anemone genome reveals ancestral eumetazoan gene repertoire and genomic organization.</title>
        <authorList>
            <person name="Putnam N.H."/>
            <person name="Srivastava M."/>
            <person name="Hellsten U."/>
            <person name="Dirks B."/>
            <person name="Chapman J."/>
            <person name="Salamov A."/>
            <person name="Terry A."/>
            <person name="Shapiro H."/>
            <person name="Lindquist E."/>
            <person name="Kapitonov V.V."/>
            <person name="Jurka J."/>
            <person name="Genikhovich G."/>
            <person name="Grigoriev I.V."/>
            <person name="Lucas S.M."/>
            <person name="Steele R.E."/>
            <person name="Finnerty J.R."/>
            <person name="Technau U."/>
            <person name="Martindale M.Q."/>
            <person name="Rokhsar D.S."/>
        </authorList>
    </citation>
    <scope>NUCLEOTIDE SEQUENCE [LARGE SCALE GENOMIC DNA]</scope>
    <source>
        <strain evidence="2">CH2 X CH6</strain>
    </source>
</reference>
<dbReference type="EMBL" id="DS473454">
    <property type="protein sequence ID" value="EDO27318.1"/>
    <property type="molecule type" value="Genomic_DNA"/>
</dbReference>
<evidence type="ECO:0008006" key="3">
    <source>
        <dbReference type="Google" id="ProtNLM"/>
    </source>
</evidence>
<dbReference type="InParanoid" id="A7T9K6"/>
<dbReference type="SUPFAM" id="SSF48371">
    <property type="entry name" value="ARM repeat"/>
    <property type="match status" value="1"/>
</dbReference>
<dbReference type="PhylomeDB" id="A7T9K6"/>
<dbReference type="InterPro" id="IPR011989">
    <property type="entry name" value="ARM-like"/>
</dbReference>
<dbReference type="PANTHER" id="PTHR48287">
    <property type="entry name" value="ARM REPEAT SUPERFAMILY PROTEIN"/>
    <property type="match status" value="1"/>
</dbReference>
<dbReference type="PANTHER" id="PTHR48287:SF1">
    <property type="entry name" value="ARM REPEAT SUPERFAMILY PROTEIN"/>
    <property type="match status" value="1"/>
</dbReference>
<dbReference type="Gene3D" id="1.25.10.10">
    <property type="entry name" value="Leucine-rich Repeat Variant"/>
    <property type="match status" value="1"/>
</dbReference>
<gene>
    <name evidence="1" type="ORF">NEMVEDRAFT_v1g224201</name>
</gene>
<dbReference type="Proteomes" id="UP000001593">
    <property type="component" value="Unassembled WGS sequence"/>
</dbReference>
<accession>A7T9K6</accession>
<dbReference type="STRING" id="45351.A7T9K6"/>
<evidence type="ECO:0000313" key="1">
    <source>
        <dbReference type="EMBL" id="EDO27318.1"/>
    </source>
</evidence>
<dbReference type="KEGG" id="nve:5497600"/>
<organism evidence="1 2">
    <name type="scientific">Nematostella vectensis</name>
    <name type="common">Starlet sea anemone</name>
    <dbReference type="NCBI Taxonomy" id="45351"/>
    <lineage>
        <taxon>Eukaryota</taxon>
        <taxon>Metazoa</taxon>
        <taxon>Cnidaria</taxon>
        <taxon>Anthozoa</taxon>
        <taxon>Hexacorallia</taxon>
        <taxon>Actiniaria</taxon>
        <taxon>Edwardsiidae</taxon>
        <taxon>Nematostella</taxon>
    </lineage>
</organism>
<dbReference type="InterPro" id="IPR016024">
    <property type="entry name" value="ARM-type_fold"/>
</dbReference>
<protein>
    <recommendedName>
        <fullName evidence="3">RRP12-like protein</fullName>
    </recommendedName>
</protein>
<feature type="non-terminal residue" evidence="1">
    <location>
        <position position="1"/>
    </location>
</feature>